<dbReference type="SMART" id="SM00278">
    <property type="entry name" value="HhH1"/>
    <property type="match status" value="3"/>
</dbReference>
<feature type="binding site" evidence="12">
    <location>
        <position position="113"/>
    </location>
    <ligand>
        <name>NAD(+)</name>
        <dbReference type="ChEBI" id="CHEBI:57540"/>
    </ligand>
</feature>
<dbReference type="PIRSF" id="PIRSF001604">
    <property type="entry name" value="LigA"/>
    <property type="match status" value="1"/>
</dbReference>
<comment type="caution">
    <text evidence="15">The sequence shown here is derived from an EMBL/GenBank/DDBJ whole genome shotgun (WGS) entry which is preliminary data.</text>
</comment>
<dbReference type="SUPFAM" id="SSF56091">
    <property type="entry name" value="DNA ligase/mRNA capping enzyme, catalytic domain"/>
    <property type="match status" value="1"/>
</dbReference>
<dbReference type="HAMAP" id="MF_01588">
    <property type="entry name" value="DNA_ligase_A"/>
    <property type="match status" value="1"/>
</dbReference>
<keyword evidence="5 12" id="KW-0227">DNA damage</keyword>
<evidence type="ECO:0000256" key="7">
    <source>
        <dbReference type="ARBA" id="ARBA00022842"/>
    </source>
</evidence>
<feature type="domain" description="BRCT" evidence="14">
    <location>
        <begin position="589"/>
        <end position="670"/>
    </location>
</feature>
<dbReference type="RefSeq" id="WP_188943521.1">
    <property type="nucleotide sequence ID" value="NZ_BMPN01000004.1"/>
</dbReference>
<dbReference type="Pfam" id="PF00533">
    <property type="entry name" value="BRCT"/>
    <property type="match status" value="1"/>
</dbReference>
<dbReference type="Pfam" id="PF03120">
    <property type="entry name" value="OB_DNA_ligase"/>
    <property type="match status" value="1"/>
</dbReference>
<accession>A0ABQ2DPE3</accession>
<feature type="binding site" evidence="12">
    <location>
        <position position="427"/>
    </location>
    <ligand>
        <name>Zn(2+)</name>
        <dbReference type="ChEBI" id="CHEBI:29105"/>
    </ligand>
</feature>
<comment type="function">
    <text evidence="1 12">DNA ligase that catalyzes the formation of phosphodiester linkages between 5'-phosphoryl and 3'-hydroxyl groups in double-stranded DNA using NAD as a coenzyme and as the energy source for the reaction. It is essential for DNA replication and repair of damaged DNA.</text>
</comment>
<name>A0ABQ2DPE3_9BACI</name>
<feature type="binding site" evidence="12">
    <location>
        <position position="136"/>
    </location>
    <ligand>
        <name>NAD(+)</name>
        <dbReference type="ChEBI" id="CHEBI:57540"/>
    </ligand>
</feature>
<gene>
    <name evidence="12 15" type="primary">ligA</name>
    <name evidence="15" type="ORF">GCM10007111_28150</name>
</gene>
<dbReference type="InterPro" id="IPR041663">
    <property type="entry name" value="DisA/LigA_HHH"/>
</dbReference>
<evidence type="ECO:0000256" key="1">
    <source>
        <dbReference type="ARBA" id="ARBA00004067"/>
    </source>
</evidence>
<dbReference type="Pfam" id="PF01653">
    <property type="entry name" value="DNA_ligase_aden"/>
    <property type="match status" value="1"/>
</dbReference>
<dbReference type="CDD" id="cd17748">
    <property type="entry name" value="BRCT_DNA_ligase_like"/>
    <property type="match status" value="1"/>
</dbReference>
<dbReference type="Gene3D" id="3.30.470.30">
    <property type="entry name" value="DNA ligase/mRNA capping enzyme"/>
    <property type="match status" value="1"/>
</dbReference>
<dbReference type="InterPro" id="IPR013840">
    <property type="entry name" value="DNAligase_N"/>
</dbReference>
<evidence type="ECO:0000256" key="5">
    <source>
        <dbReference type="ARBA" id="ARBA00022763"/>
    </source>
</evidence>
<evidence type="ECO:0000256" key="10">
    <source>
        <dbReference type="ARBA" id="ARBA00023211"/>
    </source>
</evidence>
<feature type="binding site" evidence="12">
    <location>
        <position position="407"/>
    </location>
    <ligand>
        <name>Zn(2+)</name>
        <dbReference type="ChEBI" id="CHEBI:29105"/>
    </ligand>
</feature>
<dbReference type="Gene3D" id="1.10.287.610">
    <property type="entry name" value="Helix hairpin bin"/>
    <property type="match status" value="1"/>
</dbReference>
<dbReference type="Gene3D" id="3.40.50.10190">
    <property type="entry name" value="BRCT domain"/>
    <property type="match status" value="1"/>
</dbReference>
<feature type="binding site" evidence="12">
    <location>
        <begin position="83"/>
        <end position="84"/>
    </location>
    <ligand>
        <name>NAD(+)</name>
        <dbReference type="ChEBI" id="CHEBI:57540"/>
    </ligand>
</feature>
<dbReference type="SUPFAM" id="SSF47781">
    <property type="entry name" value="RuvA domain 2-like"/>
    <property type="match status" value="1"/>
</dbReference>
<dbReference type="InterPro" id="IPR012340">
    <property type="entry name" value="NA-bd_OB-fold"/>
</dbReference>
<feature type="binding site" evidence="12">
    <location>
        <position position="310"/>
    </location>
    <ligand>
        <name>NAD(+)</name>
        <dbReference type="ChEBI" id="CHEBI:57540"/>
    </ligand>
</feature>
<keyword evidence="2 12" id="KW-0436">Ligase</keyword>
<keyword evidence="9 12" id="KW-0234">DNA repair</keyword>
<dbReference type="Pfam" id="PF03119">
    <property type="entry name" value="DNA_ligase_ZBD"/>
    <property type="match status" value="1"/>
</dbReference>
<organism evidence="15 16">
    <name type="scientific">Virgibacillus kapii</name>
    <dbReference type="NCBI Taxonomy" id="1638645"/>
    <lineage>
        <taxon>Bacteria</taxon>
        <taxon>Bacillati</taxon>
        <taxon>Bacillota</taxon>
        <taxon>Bacilli</taxon>
        <taxon>Bacillales</taxon>
        <taxon>Bacillaceae</taxon>
        <taxon>Virgibacillus</taxon>
    </lineage>
</organism>
<keyword evidence="8 12" id="KW-0520">NAD</keyword>
<keyword evidence="3 12" id="KW-0235">DNA replication</keyword>
<feature type="binding site" evidence="12">
    <location>
        <position position="422"/>
    </location>
    <ligand>
        <name>Zn(2+)</name>
        <dbReference type="ChEBI" id="CHEBI:29105"/>
    </ligand>
</feature>
<dbReference type="NCBIfam" id="NF005932">
    <property type="entry name" value="PRK07956.1"/>
    <property type="match status" value="1"/>
</dbReference>
<keyword evidence="4 12" id="KW-0479">Metal-binding</keyword>
<evidence type="ECO:0000256" key="9">
    <source>
        <dbReference type="ARBA" id="ARBA00023204"/>
    </source>
</evidence>
<evidence type="ECO:0000256" key="6">
    <source>
        <dbReference type="ARBA" id="ARBA00022833"/>
    </source>
</evidence>
<keyword evidence="16" id="KW-1185">Reference proteome</keyword>
<comment type="cofactor">
    <cofactor evidence="12">
        <name>Mg(2+)</name>
        <dbReference type="ChEBI" id="CHEBI:18420"/>
    </cofactor>
    <cofactor evidence="12">
        <name>Mn(2+)</name>
        <dbReference type="ChEBI" id="CHEBI:29035"/>
    </cofactor>
</comment>
<feature type="active site" description="N6-AMP-lysine intermediate" evidence="12">
    <location>
        <position position="115"/>
    </location>
</feature>
<feature type="binding site" evidence="12">
    <location>
        <position position="170"/>
    </location>
    <ligand>
        <name>NAD(+)</name>
        <dbReference type="ChEBI" id="CHEBI:57540"/>
    </ligand>
</feature>
<keyword evidence="7 12" id="KW-0460">Magnesium</keyword>
<evidence type="ECO:0000259" key="14">
    <source>
        <dbReference type="PROSITE" id="PS50172"/>
    </source>
</evidence>
<comment type="similarity">
    <text evidence="12">Belongs to the NAD-dependent DNA ligase family. LigA subfamily.</text>
</comment>
<dbReference type="Gene3D" id="2.40.50.140">
    <property type="entry name" value="Nucleic acid-binding proteins"/>
    <property type="match status" value="1"/>
</dbReference>
<protein>
    <recommendedName>
        <fullName evidence="12 13">DNA ligase</fullName>
        <ecNumber evidence="12 13">6.5.1.2</ecNumber>
    </recommendedName>
    <alternativeName>
        <fullName evidence="12">Polydeoxyribonucleotide synthase [NAD(+)]</fullName>
    </alternativeName>
</protein>
<dbReference type="SUPFAM" id="SSF52113">
    <property type="entry name" value="BRCT domain"/>
    <property type="match status" value="1"/>
</dbReference>
<dbReference type="InterPro" id="IPR003583">
    <property type="entry name" value="Hlx-hairpin-Hlx_DNA-bd_motif"/>
</dbReference>
<dbReference type="NCBIfam" id="TIGR00575">
    <property type="entry name" value="dnlj"/>
    <property type="match status" value="1"/>
</dbReference>
<dbReference type="PROSITE" id="PS50172">
    <property type="entry name" value="BRCT"/>
    <property type="match status" value="1"/>
</dbReference>
<dbReference type="Gene3D" id="6.20.10.30">
    <property type="match status" value="1"/>
</dbReference>
<dbReference type="InterPro" id="IPR001357">
    <property type="entry name" value="BRCT_dom"/>
</dbReference>
<evidence type="ECO:0000256" key="13">
    <source>
        <dbReference type="RuleBase" id="RU000618"/>
    </source>
</evidence>
<dbReference type="PANTHER" id="PTHR23389">
    <property type="entry name" value="CHROMOSOME TRANSMISSION FIDELITY FACTOR 18"/>
    <property type="match status" value="1"/>
</dbReference>
<proteinExistence type="inferred from homology"/>
<evidence type="ECO:0000256" key="11">
    <source>
        <dbReference type="ARBA" id="ARBA00034005"/>
    </source>
</evidence>
<dbReference type="InterPro" id="IPR004149">
    <property type="entry name" value="Znf_DNAligase_C4"/>
</dbReference>
<comment type="catalytic activity">
    <reaction evidence="11 12 13">
        <text>NAD(+) + (deoxyribonucleotide)n-3'-hydroxyl + 5'-phospho-(deoxyribonucleotide)m = (deoxyribonucleotide)n+m + AMP + beta-nicotinamide D-nucleotide.</text>
        <dbReference type="EC" id="6.5.1.2"/>
    </reaction>
</comment>
<evidence type="ECO:0000256" key="4">
    <source>
        <dbReference type="ARBA" id="ARBA00022723"/>
    </source>
</evidence>
<evidence type="ECO:0000313" key="15">
    <source>
        <dbReference type="EMBL" id="GGJ64636.1"/>
    </source>
</evidence>
<dbReference type="CDD" id="cd00114">
    <property type="entry name" value="LIGANc"/>
    <property type="match status" value="1"/>
</dbReference>
<dbReference type="SMART" id="SM00292">
    <property type="entry name" value="BRCT"/>
    <property type="match status" value="1"/>
</dbReference>
<keyword evidence="6 12" id="KW-0862">Zinc</keyword>
<dbReference type="PANTHER" id="PTHR23389:SF9">
    <property type="entry name" value="DNA LIGASE"/>
    <property type="match status" value="1"/>
</dbReference>
<dbReference type="SUPFAM" id="SSF50249">
    <property type="entry name" value="Nucleic acid-binding proteins"/>
    <property type="match status" value="1"/>
</dbReference>
<feature type="binding site" evidence="12">
    <location>
        <position position="286"/>
    </location>
    <ligand>
        <name>NAD(+)</name>
        <dbReference type="ChEBI" id="CHEBI:57540"/>
    </ligand>
</feature>
<dbReference type="InterPro" id="IPR004150">
    <property type="entry name" value="NAD_DNA_ligase_OB"/>
</dbReference>
<dbReference type="InterPro" id="IPR018239">
    <property type="entry name" value="DNA_ligase_AS"/>
</dbReference>
<feature type="binding site" evidence="12">
    <location>
        <begin position="34"/>
        <end position="38"/>
    </location>
    <ligand>
        <name>NAD(+)</name>
        <dbReference type="ChEBI" id="CHEBI:57540"/>
    </ligand>
</feature>
<dbReference type="InterPro" id="IPR010994">
    <property type="entry name" value="RuvA_2-like"/>
</dbReference>
<dbReference type="InterPro" id="IPR033136">
    <property type="entry name" value="DNA_ligase_CS"/>
</dbReference>
<dbReference type="PROSITE" id="PS01056">
    <property type="entry name" value="DNA_LIGASE_N2"/>
    <property type="match status" value="1"/>
</dbReference>
<dbReference type="EC" id="6.5.1.2" evidence="12 13"/>
<dbReference type="PROSITE" id="PS01055">
    <property type="entry name" value="DNA_LIGASE_N1"/>
    <property type="match status" value="1"/>
</dbReference>
<dbReference type="Gene3D" id="1.10.150.20">
    <property type="entry name" value="5' to 3' exonuclease, C-terminal subdomain"/>
    <property type="match status" value="2"/>
</dbReference>
<evidence type="ECO:0000256" key="3">
    <source>
        <dbReference type="ARBA" id="ARBA00022705"/>
    </source>
</evidence>
<dbReference type="InterPro" id="IPR001679">
    <property type="entry name" value="DNA_ligase"/>
</dbReference>
<reference evidence="16" key="1">
    <citation type="journal article" date="2019" name="Int. J. Syst. Evol. Microbiol.">
        <title>The Global Catalogue of Microorganisms (GCM) 10K type strain sequencing project: providing services to taxonomists for standard genome sequencing and annotation.</title>
        <authorList>
            <consortium name="The Broad Institute Genomics Platform"/>
            <consortium name="The Broad Institute Genome Sequencing Center for Infectious Disease"/>
            <person name="Wu L."/>
            <person name="Ma J."/>
        </authorList>
    </citation>
    <scope>NUCLEOTIDE SEQUENCE [LARGE SCALE GENOMIC DNA]</scope>
    <source>
        <strain evidence="16">JCM 30071</strain>
    </source>
</reference>
<dbReference type="Proteomes" id="UP000634435">
    <property type="component" value="Unassembled WGS sequence"/>
</dbReference>
<keyword evidence="10 12" id="KW-0464">Manganese</keyword>
<dbReference type="InterPro" id="IPR013839">
    <property type="entry name" value="DNAligase_adenylation"/>
</dbReference>
<dbReference type="SMART" id="SM00532">
    <property type="entry name" value="LIGANc"/>
    <property type="match status" value="1"/>
</dbReference>
<dbReference type="EMBL" id="BMPN01000004">
    <property type="protein sequence ID" value="GGJ64636.1"/>
    <property type="molecule type" value="Genomic_DNA"/>
</dbReference>
<evidence type="ECO:0000256" key="12">
    <source>
        <dbReference type="HAMAP-Rule" id="MF_01588"/>
    </source>
</evidence>
<dbReference type="Pfam" id="PF14520">
    <property type="entry name" value="HHH_5"/>
    <property type="match status" value="1"/>
</dbReference>
<dbReference type="Pfam" id="PF12826">
    <property type="entry name" value="HHH_2"/>
    <property type="match status" value="1"/>
</dbReference>
<dbReference type="InterPro" id="IPR036420">
    <property type="entry name" value="BRCT_dom_sf"/>
</dbReference>
<sequence>MDRQQAQEDIKQLTEVLNQYNYEYHVLDKPSVPDAIYDQKMQELRKLEEAYPELISPDSPTQRVGGEPLDAFQKVQHNVPMLSLGNAFNEQDLRDFARRASQGTDESIAFVCELKIDGLAVSLTYENGKFVRGATRGDGTTGEDITSNLRTIRSIPLSITEKETLEIRGEAFMPHRSFLALNEAKEANDEEPFANPRNAAAGSLRQLDPKIAAKRNLDIFLYGVGEWNNSNLTKHSKRLERLKELGLKTNPEWKKCKSIEEVLEYVDYWTTERPNLNYEIDGIVIKVDDLAQQEELGFTAKSPRWAIAYKFPAEEAVTKLTDIELNVGRTGVVTPTAILNPVKVAGTTVQRASLHNEDLIREQDIRIGDTVVIKKAGDIIPKVVRAMTEERKGNEKEFHMPEECPACHSELVRLEEEVALRCINPNCPAQLKEGLIHFVSRNAMNIDGLGEKVIIQLFQANLVKTIADIYRLDREELLKLERMGEKSVDNLLHAIEVSKDNSLERLLFGLGIRFVGSKAAKTLAMEFETMEKLQQATYEDLLEINEIGDKMADSIAQYFQEQQVVDLLNELRELGINMTYLGIKPTAQSEESMFNDKTIVLTGKMEIYTRSEAKELIEGLGGTVTGSVSKKTDILIAGEDAGSKLAKAEKLDVEVWNERQFQQAIENGSV</sequence>
<evidence type="ECO:0000256" key="8">
    <source>
        <dbReference type="ARBA" id="ARBA00023027"/>
    </source>
</evidence>
<dbReference type="GO" id="GO:0016874">
    <property type="term" value="F:ligase activity"/>
    <property type="evidence" value="ECO:0007669"/>
    <property type="project" value="UniProtKB-KW"/>
</dbReference>
<evidence type="ECO:0000313" key="16">
    <source>
        <dbReference type="Proteomes" id="UP000634435"/>
    </source>
</evidence>
<feature type="binding site" evidence="12">
    <location>
        <position position="404"/>
    </location>
    <ligand>
        <name>Zn(2+)</name>
        <dbReference type="ChEBI" id="CHEBI:29105"/>
    </ligand>
</feature>
<evidence type="ECO:0000256" key="2">
    <source>
        <dbReference type="ARBA" id="ARBA00022598"/>
    </source>
</evidence>